<evidence type="ECO:0000256" key="2">
    <source>
        <dbReference type="ARBA" id="ARBA00010442"/>
    </source>
</evidence>
<comment type="subcellular location">
    <subcellularLocation>
        <location evidence="10">Cell inner membrane</location>
        <topology evidence="10">Multi-pass membrane protein</topology>
    </subcellularLocation>
    <subcellularLocation>
        <location evidence="1">Cell membrane</location>
        <topology evidence="1">Multi-pass membrane protein</topology>
    </subcellularLocation>
</comment>
<dbReference type="InterPro" id="IPR050790">
    <property type="entry name" value="ExbB/TolQ_transport"/>
</dbReference>
<keyword evidence="9 10" id="KW-0131">Cell cycle</keyword>
<protein>
    <recommendedName>
        <fullName evidence="10">Tol-Pal system protein TolQ</fullName>
    </recommendedName>
</protein>
<evidence type="ECO:0000313" key="13">
    <source>
        <dbReference type="EMBL" id="WAJ71205.1"/>
    </source>
</evidence>
<evidence type="ECO:0000256" key="1">
    <source>
        <dbReference type="ARBA" id="ARBA00004651"/>
    </source>
</evidence>
<dbReference type="Proteomes" id="UP001163726">
    <property type="component" value="Chromosome"/>
</dbReference>
<evidence type="ECO:0000259" key="12">
    <source>
        <dbReference type="Pfam" id="PF01618"/>
    </source>
</evidence>
<organism evidence="13 14">
    <name type="scientific">Catenovulum adriaticum</name>
    <dbReference type="NCBI Taxonomy" id="2984846"/>
    <lineage>
        <taxon>Bacteria</taxon>
        <taxon>Pseudomonadati</taxon>
        <taxon>Pseudomonadota</taxon>
        <taxon>Gammaproteobacteria</taxon>
        <taxon>Alteromonadales</taxon>
        <taxon>Alteromonadaceae</taxon>
        <taxon>Catenovulum</taxon>
    </lineage>
</organism>
<feature type="transmembrane region" description="Helical" evidence="10">
    <location>
        <begin position="128"/>
        <end position="151"/>
    </location>
</feature>
<comment type="subunit">
    <text evidence="10">The Tol-Pal system is composed of five core proteins: the inner membrane proteins TolA, TolQ and TolR, the periplasmic protein TolB and the outer membrane protein Pal. They form a network linking the inner and outer membranes and the peptidoglycan layer.</text>
</comment>
<feature type="transmembrane region" description="Helical" evidence="10">
    <location>
        <begin position="16"/>
        <end position="37"/>
    </location>
</feature>
<keyword evidence="14" id="KW-1185">Reference proteome</keyword>
<evidence type="ECO:0000256" key="6">
    <source>
        <dbReference type="ARBA" id="ARBA00022692"/>
    </source>
</evidence>
<evidence type="ECO:0000256" key="4">
    <source>
        <dbReference type="ARBA" id="ARBA00022519"/>
    </source>
</evidence>
<sequence>MSAEISFFGLFMQASLLVKAVMIMLLAMSVISWTMIFQRSSALNSASKQSRVFEDRFWSGVELSNLYHEVTHKVGDLSASENLFKAGFKEFARVRKGSNSSPEAVMDATYRSMRVSLSRETEKLETHLPFLATVGSISPYIGLFGTVWGIMNAFIALGEVQQATLAMVAPGIAEALIATAMGLFAAIPAVISYNRFSHKVEKLENNLHNFMEEFSAILHRQAMSKPATNPANQHGA</sequence>
<feature type="transmembrane region" description="Helical" evidence="10">
    <location>
        <begin position="171"/>
        <end position="193"/>
    </location>
</feature>
<gene>
    <name evidence="10 13" type="primary">tolQ</name>
    <name evidence="13" type="ORF">OLW01_05215</name>
</gene>
<dbReference type="PANTHER" id="PTHR30625">
    <property type="entry name" value="PROTEIN TOLQ"/>
    <property type="match status" value="1"/>
</dbReference>
<keyword evidence="11" id="KW-0175">Coiled coil</keyword>
<dbReference type="InterPro" id="IPR014163">
    <property type="entry name" value="Tol-Pal_TolQ"/>
</dbReference>
<evidence type="ECO:0000313" key="14">
    <source>
        <dbReference type="Proteomes" id="UP001163726"/>
    </source>
</evidence>
<reference evidence="13" key="1">
    <citation type="submission" date="2022-10" db="EMBL/GenBank/DDBJ databases">
        <title>Catenovulum adriacola sp. nov. isolated in the Harbour of Susak.</title>
        <authorList>
            <person name="Schoch T."/>
            <person name="Reich S.J."/>
            <person name="Stoeferle S."/>
            <person name="Flaiz M."/>
            <person name="Kazda M."/>
            <person name="Riedel C.U."/>
            <person name="Duerre P."/>
        </authorList>
    </citation>
    <scope>NUCLEOTIDE SEQUENCE</scope>
    <source>
        <strain evidence="13">TS8</strain>
    </source>
</reference>
<keyword evidence="4 10" id="KW-0997">Cell inner membrane</keyword>
<feature type="domain" description="MotA/TolQ/ExbB proton channel" evidence="12">
    <location>
        <begin position="80"/>
        <end position="207"/>
    </location>
</feature>
<dbReference type="InterPro" id="IPR002898">
    <property type="entry name" value="MotA_ExbB_proton_chnl"/>
</dbReference>
<evidence type="ECO:0000256" key="10">
    <source>
        <dbReference type="HAMAP-Rule" id="MF_02202"/>
    </source>
</evidence>
<dbReference type="EMBL" id="CP109965">
    <property type="protein sequence ID" value="WAJ71205.1"/>
    <property type="molecule type" value="Genomic_DNA"/>
</dbReference>
<name>A0ABY7APG6_9ALTE</name>
<dbReference type="HAMAP" id="MF_02202">
    <property type="entry name" value="TolQ"/>
    <property type="match status" value="1"/>
</dbReference>
<dbReference type="Pfam" id="PF01618">
    <property type="entry name" value="MotA_ExbB"/>
    <property type="match status" value="1"/>
</dbReference>
<evidence type="ECO:0000256" key="11">
    <source>
        <dbReference type="SAM" id="Coils"/>
    </source>
</evidence>
<comment type="function">
    <text evidence="10">Part of the Tol-Pal system, which plays a role in outer membrane invagination during cell division and is important for maintaining outer membrane integrity.</text>
</comment>
<keyword evidence="3 10" id="KW-1003">Cell membrane</keyword>
<evidence type="ECO:0000256" key="5">
    <source>
        <dbReference type="ARBA" id="ARBA00022618"/>
    </source>
</evidence>
<keyword evidence="5 10" id="KW-0132">Cell division</keyword>
<dbReference type="NCBIfam" id="TIGR02796">
    <property type="entry name" value="tolQ"/>
    <property type="match status" value="1"/>
</dbReference>
<comment type="similarity">
    <text evidence="2 10">Belongs to the ExbB/TolQ family.</text>
</comment>
<dbReference type="RefSeq" id="WP_268075682.1">
    <property type="nucleotide sequence ID" value="NZ_CP109965.1"/>
</dbReference>
<evidence type="ECO:0000256" key="9">
    <source>
        <dbReference type="ARBA" id="ARBA00023306"/>
    </source>
</evidence>
<dbReference type="PANTHER" id="PTHR30625:SF3">
    <property type="entry name" value="TOL-PAL SYSTEM PROTEIN TOLQ"/>
    <property type="match status" value="1"/>
</dbReference>
<keyword evidence="6 10" id="KW-0812">Transmembrane</keyword>
<evidence type="ECO:0000256" key="8">
    <source>
        <dbReference type="ARBA" id="ARBA00023136"/>
    </source>
</evidence>
<evidence type="ECO:0000256" key="3">
    <source>
        <dbReference type="ARBA" id="ARBA00022475"/>
    </source>
</evidence>
<keyword evidence="7 10" id="KW-1133">Transmembrane helix</keyword>
<feature type="coiled-coil region" evidence="11">
    <location>
        <begin position="193"/>
        <end position="220"/>
    </location>
</feature>
<evidence type="ECO:0000256" key="7">
    <source>
        <dbReference type="ARBA" id="ARBA00022989"/>
    </source>
</evidence>
<keyword evidence="8 10" id="KW-0472">Membrane</keyword>
<proteinExistence type="inferred from homology"/>
<accession>A0ABY7APG6</accession>